<comment type="caution">
    <text evidence="3">The sequence shown here is derived from an EMBL/GenBank/DDBJ whole genome shotgun (WGS) entry which is preliminary data.</text>
</comment>
<proteinExistence type="inferred from homology"/>
<reference evidence="3 4" key="1">
    <citation type="submission" date="2020-11" db="EMBL/GenBank/DDBJ databases">
        <title>Pseudonocardia abyssalis sp. nov. and Pseudonocardia oceani sp. nov., description and phylogenomic analysis of two novel actinomycetes isolated from the deep Southern Ocean.</title>
        <authorList>
            <person name="Parra J."/>
        </authorList>
    </citation>
    <scope>NUCLEOTIDE SEQUENCE [LARGE SCALE GENOMIC DNA]</scope>
    <source>
        <strain evidence="4">KRD185</strain>
    </source>
</reference>
<dbReference type="PROSITE" id="PS00061">
    <property type="entry name" value="ADH_SHORT"/>
    <property type="match status" value="1"/>
</dbReference>
<dbReference type="EMBL" id="JADQDF010000001">
    <property type="protein sequence ID" value="MBW0127059.1"/>
    <property type="molecule type" value="Genomic_DNA"/>
</dbReference>
<keyword evidence="4" id="KW-1185">Reference proteome</keyword>
<evidence type="ECO:0000313" key="4">
    <source>
        <dbReference type="Proteomes" id="UP000694300"/>
    </source>
</evidence>
<keyword evidence="2" id="KW-0560">Oxidoreductase</keyword>
<dbReference type="InterPro" id="IPR002347">
    <property type="entry name" value="SDR_fam"/>
</dbReference>
<dbReference type="Proteomes" id="UP000694300">
    <property type="component" value="Unassembled WGS sequence"/>
</dbReference>
<comment type="similarity">
    <text evidence="1">Belongs to the short-chain dehydrogenases/reductases (SDR) family.</text>
</comment>
<evidence type="ECO:0000256" key="2">
    <source>
        <dbReference type="ARBA" id="ARBA00023002"/>
    </source>
</evidence>
<dbReference type="RefSeq" id="WP_218595336.1">
    <property type="nucleotide sequence ID" value="NZ_JADQDE010000070.1"/>
</dbReference>
<sequence length="254" mass="27006">MQLIGKRIVVVGASRGIGAAVLRAFVREGARVVAMDVAAADDEQVTPSSGPGEVHFVRCDVTDRESVTTAFATAGEELGGLDVLVHTPGVDLIAAAHEIDDELWDRTMNVNVRGTMLTNQAAYHAMRGTGGAIVNFGSDSGIHPSLRSAAYSTSKAAVHNWTRAVAMEWGPLGIRVNAVLPVVWTPLARERLAQMSDADRTEYLESVRRRIPLGGEPGDADLDIAPVVVFLASDSARYMTGQLVPVNGGYGMVR</sequence>
<evidence type="ECO:0000256" key="1">
    <source>
        <dbReference type="ARBA" id="ARBA00006484"/>
    </source>
</evidence>
<dbReference type="Pfam" id="PF13561">
    <property type="entry name" value="adh_short_C2"/>
    <property type="match status" value="1"/>
</dbReference>
<accession>A0ABS6U4A6</accession>
<dbReference type="CDD" id="cd05233">
    <property type="entry name" value="SDR_c"/>
    <property type="match status" value="1"/>
</dbReference>
<dbReference type="PANTHER" id="PTHR24321:SF14">
    <property type="entry name" value="SHORT-CHAIN TYPE DEHYDROGENASE_REDUCTASE BLR2146-RELATED"/>
    <property type="match status" value="1"/>
</dbReference>
<protein>
    <submittedName>
        <fullName evidence="3">SDR family oxidoreductase</fullName>
    </submittedName>
</protein>
<dbReference type="PANTHER" id="PTHR24321">
    <property type="entry name" value="DEHYDROGENASES, SHORT CHAIN"/>
    <property type="match status" value="1"/>
</dbReference>
<gene>
    <name evidence="3" type="ORF">I4I82_05125</name>
</gene>
<evidence type="ECO:0000313" key="3">
    <source>
        <dbReference type="EMBL" id="MBW0127059.1"/>
    </source>
</evidence>
<organism evidence="3 4">
    <name type="scientific">Pseudonocardia oceani</name>
    <dbReference type="NCBI Taxonomy" id="2792013"/>
    <lineage>
        <taxon>Bacteria</taxon>
        <taxon>Bacillati</taxon>
        <taxon>Actinomycetota</taxon>
        <taxon>Actinomycetes</taxon>
        <taxon>Pseudonocardiales</taxon>
        <taxon>Pseudonocardiaceae</taxon>
        <taxon>Pseudonocardia</taxon>
    </lineage>
</organism>
<dbReference type="InterPro" id="IPR020904">
    <property type="entry name" value="Sc_DH/Rdtase_CS"/>
</dbReference>
<name>A0ABS6U4A6_9PSEU</name>